<dbReference type="EMBL" id="NMUF01000039">
    <property type="protein sequence ID" value="RFA96276.1"/>
    <property type="molecule type" value="Genomic_DNA"/>
</dbReference>
<dbReference type="Proteomes" id="UP000257123">
    <property type="component" value="Unassembled WGS sequence"/>
</dbReference>
<evidence type="ECO:0000313" key="3">
    <source>
        <dbReference type="Proteomes" id="UP000256877"/>
    </source>
</evidence>
<evidence type="ECO:0000313" key="1">
    <source>
        <dbReference type="EMBL" id="RFA94954.1"/>
    </source>
</evidence>
<proteinExistence type="predicted"/>
<comment type="caution">
    <text evidence="2">The sequence shown here is derived from an EMBL/GenBank/DDBJ whole genome shotgun (WGS) entry which is preliminary data.</text>
</comment>
<evidence type="ECO:0000313" key="4">
    <source>
        <dbReference type="Proteomes" id="UP000257123"/>
    </source>
</evidence>
<dbReference type="OrthoDB" id="27188at2157"/>
<evidence type="ECO:0000313" key="2">
    <source>
        <dbReference type="EMBL" id="RFA96276.1"/>
    </source>
</evidence>
<protein>
    <submittedName>
        <fullName evidence="2">Uncharacterized protein</fullName>
    </submittedName>
</protein>
<accession>A0A371QZT7</accession>
<name>A0A371QZT7_9CREN</name>
<dbReference type="RefSeq" id="WP_116421442.1">
    <property type="nucleotide sequence ID" value="NZ_NMUE01000028.1"/>
</dbReference>
<organism evidence="2 3">
    <name type="scientific">Pyrobaculum aerophilum</name>
    <dbReference type="NCBI Taxonomy" id="13773"/>
    <lineage>
        <taxon>Archaea</taxon>
        <taxon>Thermoproteota</taxon>
        <taxon>Thermoprotei</taxon>
        <taxon>Thermoproteales</taxon>
        <taxon>Thermoproteaceae</taxon>
        <taxon>Pyrobaculum</taxon>
    </lineage>
</organism>
<dbReference type="Proteomes" id="UP000256877">
    <property type="component" value="Unassembled WGS sequence"/>
</dbReference>
<sequence>MYRVLINRNEGRILVTGKARDLKLLHEGWELLFESFDWDEAFEYAMKIAEDEVIEWYYDEEVKKKFVKGLSIAA</sequence>
<dbReference type="AlphaFoldDB" id="A0A371QZT7"/>
<gene>
    <name evidence="1" type="ORF">CGL51_08665</name>
    <name evidence="2" type="ORF">CGL52_11075</name>
</gene>
<reference evidence="3 4" key="1">
    <citation type="submission" date="2017-07" db="EMBL/GenBank/DDBJ databases">
        <title>Draft genome sequence of aerobic hyperthermophilic archaea, Pyrobaculum aerophilum YKB31 and YKB32.</title>
        <authorList>
            <person name="Mochizuki T."/>
            <person name="Berliner A.J."/>
            <person name="Yoshida-Takashima Y."/>
            <person name="Takaki Y."/>
            <person name="Nunoura T."/>
            <person name="Takai K."/>
        </authorList>
    </citation>
    <scope>NUCLEOTIDE SEQUENCE [LARGE SCALE GENOMIC DNA]</scope>
    <source>
        <strain evidence="1 4">YKB31</strain>
        <strain evidence="2 3">YKB32</strain>
    </source>
</reference>
<dbReference type="EMBL" id="NMUE01000028">
    <property type="protein sequence ID" value="RFA94954.1"/>
    <property type="molecule type" value="Genomic_DNA"/>
</dbReference>